<organism evidence="5 6">
    <name type="scientific">Pseudoprimorskyibacter insulae</name>
    <dbReference type="NCBI Taxonomy" id="1695997"/>
    <lineage>
        <taxon>Bacteria</taxon>
        <taxon>Pseudomonadati</taxon>
        <taxon>Pseudomonadota</taxon>
        <taxon>Alphaproteobacteria</taxon>
        <taxon>Rhodobacterales</taxon>
        <taxon>Paracoccaceae</taxon>
        <taxon>Pseudoprimorskyibacter</taxon>
    </lineage>
</organism>
<dbReference type="Gene3D" id="3.90.550.10">
    <property type="entry name" value="Spore Coat Polysaccharide Biosynthesis Protein SpsA, Chain A"/>
    <property type="match status" value="1"/>
</dbReference>
<dbReference type="InterPro" id="IPR029044">
    <property type="entry name" value="Nucleotide-diphossugar_trans"/>
</dbReference>
<name>A0A2R8AU11_9RHOB</name>
<keyword evidence="2 5" id="KW-0548">Nucleotidyltransferase</keyword>
<dbReference type="Proteomes" id="UP000244904">
    <property type="component" value="Unassembled WGS sequence"/>
</dbReference>
<evidence type="ECO:0000256" key="2">
    <source>
        <dbReference type="ARBA" id="ARBA00022695"/>
    </source>
</evidence>
<dbReference type="Pfam" id="PF12804">
    <property type="entry name" value="NTP_transf_3"/>
    <property type="match status" value="1"/>
</dbReference>
<sequence length="227" mass="24468">MMPDAIMLFAAGFGTRMRHLTQDRPKPLVPVAGKPLLQHALDQVAGYGPLRCVANAHYHADQVQDYLRGTDVAVSVETGEILDTGGGLRRALPLLASHTVFTMNTDAVWKGANGLAQLSKAWNPSRMDALMLCVPKAQTFGHDGDGNITLGADGRLRWGQGMVYSGLQIIKADALDLVPAPIFSLRRVWDALEARGRLFGVAYSGQWCDVGSPEGVELAEKMLSSDV</sequence>
<dbReference type="CDD" id="cd06422">
    <property type="entry name" value="NTP_transferase_like_1"/>
    <property type="match status" value="1"/>
</dbReference>
<keyword evidence="3" id="KW-0460">Magnesium</keyword>
<accession>A0A2R8AU11</accession>
<dbReference type="InterPro" id="IPR050065">
    <property type="entry name" value="GlmU-like"/>
</dbReference>
<evidence type="ECO:0000256" key="1">
    <source>
        <dbReference type="ARBA" id="ARBA00022679"/>
    </source>
</evidence>
<keyword evidence="6" id="KW-1185">Reference proteome</keyword>
<dbReference type="PANTHER" id="PTHR43584">
    <property type="entry name" value="NUCLEOTIDYL TRANSFERASE"/>
    <property type="match status" value="1"/>
</dbReference>
<dbReference type="EC" id="2.7.7.9" evidence="5"/>
<keyword evidence="1 5" id="KW-0808">Transferase</keyword>
<dbReference type="SUPFAM" id="SSF53448">
    <property type="entry name" value="Nucleotide-diphospho-sugar transferases"/>
    <property type="match status" value="1"/>
</dbReference>
<dbReference type="InterPro" id="IPR025877">
    <property type="entry name" value="MobA-like_NTP_Trfase"/>
</dbReference>
<dbReference type="RefSeq" id="WP_306418440.1">
    <property type="nucleotide sequence ID" value="NZ_OMOJ01000002.1"/>
</dbReference>
<evidence type="ECO:0000313" key="6">
    <source>
        <dbReference type="Proteomes" id="UP000244904"/>
    </source>
</evidence>
<dbReference type="AlphaFoldDB" id="A0A2R8AU11"/>
<proteinExistence type="predicted"/>
<gene>
    <name evidence="5" type="primary">cugP</name>
    <name evidence="5" type="ORF">PRI8871_01329</name>
</gene>
<protein>
    <submittedName>
        <fullName evidence="5">UTP--glucose-1-phosphate uridylyltransferase</fullName>
        <ecNumber evidence="5">2.7.7.9</ecNumber>
    </submittedName>
</protein>
<dbReference type="PANTHER" id="PTHR43584:SF8">
    <property type="entry name" value="N-ACETYLMURAMATE ALPHA-1-PHOSPHATE URIDYLYLTRANSFERASE"/>
    <property type="match status" value="1"/>
</dbReference>
<evidence type="ECO:0000256" key="3">
    <source>
        <dbReference type="ARBA" id="ARBA00022842"/>
    </source>
</evidence>
<dbReference type="GO" id="GO:0003983">
    <property type="term" value="F:UTP:glucose-1-phosphate uridylyltransferase activity"/>
    <property type="evidence" value="ECO:0007669"/>
    <property type="project" value="UniProtKB-EC"/>
</dbReference>
<reference evidence="6" key="1">
    <citation type="submission" date="2018-03" db="EMBL/GenBank/DDBJ databases">
        <authorList>
            <person name="Rodrigo-Torres L."/>
            <person name="Arahal R. D."/>
            <person name="Lucena T."/>
        </authorList>
    </citation>
    <scope>NUCLEOTIDE SEQUENCE [LARGE SCALE GENOMIC DNA]</scope>
    <source>
        <strain evidence="6">CECT 8871</strain>
    </source>
</reference>
<evidence type="ECO:0000313" key="5">
    <source>
        <dbReference type="EMBL" id="SPF79533.1"/>
    </source>
</evidence>
<dbReference type="EMBL" id="OMOJ01000002">
    <property type="protein sequence ID" value="SPF79533.1"/>
    <property type="molecule type" value="Genomic_DNA"/>
</dbReference>
<evidence type="ECO:0000259" key="4">
    <source>
        <dbReference type="Pfam" id="PF12804"/>
    </source>
</evidence>
<feature type="domain" description="MobA-like NTP transferase" evidence="4">
    <location>
        <begin position="8"/>
        <end position="136"/>
    </location>
</feature>